<dbReference type="InterPro" id="IPR011006">
    <property type="entry name" value="CheY-like_superfamily"/>
</dbReference>
<dbReference type="Gene3D" id="3.40.50.2300">
    <property type="match status" value="1"/>
</dbReference>
<feature type="modified residue" description="4-aspartylphosphate" evidence="1">
    <location>
        <position position="56"/>
    </location>
</feature>
<feature type="domain" description="Response regulatory" evidence="2">
    <location>
        <begin position="7"/>
        <end position="121"/>
    </location>
</feature>
<comment type="caution">
    <text evidence="3">The sequence shown here is derived from an EMBL/GenBank/DDBJ whole genome shotgun (WGS) entry which is preliminary data.</text>
</comment>
<accession>A0ABQ5YR48</accession>
<protein>
    <recommendedName>
        <fullName evidence="2">Response regulatory domain-containing protein</fullName>
    </recommendedName>
</protein>
<dbReference type="SUPFAM" id="SSF52172">
    <property type="entry name" value="CheY-like"/>
    <property type="match status" value="1"/>
</dbReference>
<reference evidence="4" key="1">
    <citation type="journal article" date="2019" name="Int. J. Syst. Evol. Microbiol.">
        <title>The Global Catalogue of Microorganisms (GCM) 10K type strain sequencing project: providing services to taxonomists for standard genome sequencing and annotation.</title>
        <authorList>
            <consortium name="The Broad Institute Genomics Platform"/>
            <consortium name="The Broad Institute Genome Sequencing Center for Infectious Disease"/>
            <person name="Wu L."/>
            <person name="Ma J."/>
        </authorList>
    </citation>
    <scope>NUCLEOTIDE SEQUENCE [LARGE SCALE GENOMIC DNA]</scope>
    <source>
        <strain evidence="4">NBRC 105857</strain>
    </source>
</reference>
<evidence type="ECO:0000313" key="3">
    <source>
        <dbReference type="EMBL" id="GLR27093.1"/>
    </source>
</evidence>
<name>A0ABQ5YR48_9BURK</name>
<dbReference type="Proteomes" id="UP001156664">
    <property type="component" value="Unassembled WGS sequence"/>
</dbReference>
<evidence type="ECO:0000256" key="1">
    <source>
        <dbReference type="PROSITE-ProRule" id="PRU00169"/>
    </source>
</evidence>
<dbReference type="RefSeq" id="WP_284281806.1">
    <property type="nucleotide sequence ID" value="NZ_BSOJ01000027.1"/>
</dbReference>
<keyword evidence="1" id="KW-0597">Phosphoprotein</keyword>
<dbReference type="PROSITE" id="PS50110">
    <property type="entry name" value="RESPONSE_REGULATORY"/>
    <property type="match status" value="1"/>
</dbReference>
<evidence type="ECO:0000313" key="4">
    <source>
        <dbReference type="Proteomes" id="UP001156664"/>
    </source>
</evidence>
<sequence length="125" mass="13848">MTQTTYRICVLEDNHLLLELLVGLINDNLPTCSLTTCTTMAELVDQGLNFDFLVSDLDLPDSPAHRTAQYLEALPANTQIACFTADERSGRQLEQRTQGRIRFFSKTGSMASLLSLIKSKAALQP</sequence>
<dbReference type="InterPro" id="IPR001789">
    <property type="entry name" value="Sig_transdc_resp-reg_receiver"/>
</dbReference>
<dbReference type="EMBL" id="BSOJ01000027">
    <property type="protein sequence ID" value="GLR27093.1"/>
    <property type="molecule type" value="Genomic_DNA"/>
</dbReference>
<keyword evidence="4" id="KW-1185">Reference proteome</keyword>
<proteinExistence type="predicted"/>
<evidence type="ECO:0000259" key="2">
    <source>
        <dbReference type="PROSITE" id="PS50110"/>
    </source>
</evidence>
<organism evidence="3 4">
    <name type="scientific">Limnobacter litoralis</name>
    <dbReference type="NCBI Taxonomy" id="481366"/>
    <lineage>
        <taxon>Bacteria</taxon>
        <taxon>Pseudomonadati</taxon>
        <taxon>Pseudomonadota</taxon>
        <taxon>Betaproteobacteria</taxon>
        <taxon>Burkholderiales</taxon>
        <taxon>Burkholderiaceae</taxon>
        <taxon>Limnobacter</taxon>
    </lineage>
</organism>
<gene>
    <name evidence="3" type="ORF">GCM10007875_21840</name>
</gene>